<reference evidence="1 2" key="1">
    <citation type="submission" date="2018-01" db="EMBL/GenBank/DDBJ databases">
        <title>A novel member of the phylum Bacteroidetes isolated from glacier ice.</title>
        <authorList>
            <person name="Liu Q."/>
            <person name="Xin Y.-H."/>
        </authorList>
    </citation>
    <scope>NUCLEOTIDE SEQUENCE [LARGE SCALE GENOMIC DNA]</scope>
    <source>
        <strain evidence="1 2">RB1R16</strain>
    </source>
</reference>
<accession>A0A2S7SSB6</accession>
<sequence>MNHEESFKEWLPHNRVHGKSIGSYASYLKSLEKALGASIDNLLKPGLESALEKINSKVIPGRPENTLIKYRTALKKYSSFLNKK</sequence>
<organism evidence="1 2">
    <name type="scientific">Flavipsychrobacter stenotrophus</name>
    <dbReference type="NCBI Taxonomy" id="2077091"/>
    <lineage>
        <taxon>Bacteria</taxon>
        <taxon>Pseudomonadati</taxon>
        <taxon>Bacteroidota</taxon>
        <taxon>Chitinophagia</taxon>
        <taxon>Chitinophagales</taxon>
        <taxon>Chitinophagaceae</taxon>
        <taxon>Flavipsychrobacter</taxon>
    </lineage>
</organism>
<evidence type="ECO:0008006" key="3">
    <source>
        <dbReference type="Google" id="ProtNLM"/>
    </source>
</evidence>
<keyword evidence="2" id="KW-1185">Reference proteome</keyword>
<evidence type="ECO:0000313" key="1">
    <source>
        <dbReference type="EMBL" id="PQJ09608.1"/>
    </source>
</evidence>
<dbReference type="EMBL" id="PPSL01000005">
    <property type="protein sequence ID" value="PQJ09608.1"/>
    <property type="molecule type" value="Genomic_DNA"/>
</dbReference>
<name>A0A2S7SSB6_9BACT</name>
<dbReference type="Proteomes" id="UP000239872">
    <property type="component" value="Unassembled WGS sequence"/>
</dbReference>
<comment type="caution">
    <text evidence="1">The sequence shown here is derived from an EMBL/GenBank/DDBJ whole genome shotgun (WGS) entry which is preliminary data.</text>
</comment>
<dbReference type="RefSeq" id="WP_105040379.1">
    <property type="nucleotide sequence ID" value="NZ_PPSL01000005.1"/>
</dbReference>
<dbReference type="AlphaFoldDB" id="A0A2S7SSB6"/>
<protein>
    <recommendedName>
        <fullName evidence="3">Core-binding (CB) domain-containing protein</fullName>
    </recommendedName>
</protein>
<proteinExistence type="predicted"/>
<evidence type="ECO:0000313" key="2">
    <source>
        <dbReference type="Proteomes" id="UP000239872"/>
    </source>
</evidence>
<gene>
    <name evidence="1" type="ORF">CJD36_016850</name>
</gene>